<dbReference type="InterPro" id="IPR002347">
    <property type="entry name" value="SDR_fam"/>
</dbReference>
<evidence type="ECO:0000259" key="11">
    <source>
        <dbReference type="SMART" id="SM00822"/>
    </source>
</evidence>
<dbReference type="Proteomes" id="UP001201262">
    <property type="component" value="Unassembled WGS sequence"/>
</dbReference>
<evidence type="ECO:0000313" key="12">
    <source>
        <dbReference type="EMBL" id="KAH8700872.1"/>
    </source>
</evidence>
<dbReference type="EMBL" id="JAJTJA010000004">
    <property type="protein sequence ID" value="KAH8700872.1"/>
    <property type="molecule type" value="Genomic_DNA"/>
</dbReference>
<name>A0AAD4KU19_9EURO</name>
<dbReference type="PANTHER" id="PTHR45024:SF2">
    <property type="entry name" value="SCP2 DOMAIN-CONTAINING PROTEIN"/>
    <property type="match status" value="1"/>
</dbReference>
<comment type="pathway">
    <text evidence="2">Lipid metabolism; fatty acid beta-oxidation.</text>
</comment>
<evidence type="ECO:0000256" key="5">
    <source>
        <dbReference type="ARBA" id="ARBA00022857"/>
    </source>
</evidence>
<keyword evidence="8" id="KW-0576">Peroxisome</keyword>
<keyword evidence="7" id="KW-0443">Lipid metabolism</keyword>
<dbReference type="Pfam" id="PF22622">
    <property type="entry name" value="MFE-2_hydrat-2_N"/>
    <property type="match status" value="1"/>
</dbReference>
<sequence length="873" mass="95996">MSSFNFKDQTVIITGISHGFGTAYATEFARRGANLVVNDTSKEAVDTLVEELHRLGANAIPNYDDIGEGDKIVDTAVSNFGTVHVLVSNMGTIGHKNFALLGNEEWLSMLRVDLKGSYKCAKAVWPHFRKQRYGRILNTASISDSSSQTLNYTALFAQLGFTETLAKEGMKYNILVNVLSPVSATIFEPRWVVPFTMVLTHRWNNETGCLFEVGNGSVQKLRWERTKGALLKPDSTLTPEAILNRWKDVINFTNPDYPNGSVDLQSTLERTQKLMPSVGGDRIEFKGKVVLVTGASSGLGRSYALHLATRGAYVVVNDRADPTPVVDQIRRSGGTAVGVMASVEDGNVIVQAAINSFGRIDILINNAGFVRDKSFVNMTDDLWDSIIAVHLNGTYQMTKAIWPYFVRQKYGRIINTTSTSGIYGNFGQANYAAAKLGIVGLSNALAREGAEFNIHVNTIAPGASTPALAAALAGSSNDYKPEYVASFVSLIASNNMPEPRSNGLFEVTCGWHAQTRLQRSQGYDFSCDFRFCGDAELTAEAVTKAWKMAVSFETTGSKDPGDSQALHSDEKTRLMILQNIDRGKKMRGKGTEFIYGIKDTIIYNLSVGAKRRDLSLIYERSGSLHPLPTFGVIPFFNTALPFDISDIVPGFTPHKFLHGEHYLEILKHPLPASGKFITYPKLVDVLDKGTAAIVVIGYTTVDTRTGDKVLYNRTSLFVRNVGSFGNRSLASANDKRPGDSPLHPPERDPDANGTEITSQEQAAWYRLTGDKNPMHIDPAVSRRGGFDIPILHGLCTFGISGRHIYQCYGPFNKISARFTGTVLPGQTLRTEMWKEKGSNVIIWQTRVMETGKLCIQRATAELLVEDHSSIYKL</sequence>
<evidence type="ECO:0000313" key="13">
    <source>
        <dbReference type="Proteomes" id="UP001201262"/>
    </source>
</evidence>
<keyword evidence="13" id="KW-1185">Reference proteome</keyword>
<protein>
    <submittedName>
        <fullName evidence="12">Peroxisomal multifunctional beta-oxidation protein AoFox2</fullName>
    </submittedName>
</protein>
<dbReference type="CDD" id="cd03448">
    <property type="entry name" value="HDE_HSD"/>
    <property type="match status" value="1"/>
</dbReference>
<evidence type="ECO:0000256" key="9">
    <source>
        <dbReference type="ARBA" id="ARBA00023239"/>
    </source>
</evidence>
<evidence type="ECO:0000256" key="1">
    <source>
        <dbReference type="ARBA" id="ARBA00004275"/>
    </source>
</evidence>
<organism evidence="12 13">
    <name type="scientific">Talaromyces proteolyticus</name>
    <dbReference type="NCBI Taxonomy" id="1131652"/>
    <lineage>
        <taxon>Eukaryota</taxon>
        <taxon>Fungi</taxon>
        <taxon>Dikarya</taxon>
        <taxon>Ascomycota</taxon>
        <taxon>Pezizomycotina</taxon>
        <taxon>Eurotiomycetes</taxon>
        <taxon>Eurotiomycetidae</taxon>
        <taxon>Eurotiales</taxon>
        <taxon>Trichocomaceae</taxon>
        <taxon>Talaromyces</taxon>
        <taxon>Talaromyces sect. Bacilispori</taxon>
    </lineage>
</organism>
<feature type="region of interest" description="Disordered" evidence="10">
    <location>
        <begin position="728"/>
        <end position="755"/>
    </location>
</feature>
<keyword evidence="6" id="KW-0560">Oxidoreductase</keyword>
<dbReference type="SUPFAM" id="SSF51735">
    <property type="entry name" value="NAD(P)-binding Rossmann-fold domains"/>
    <property type="match status" value="2"/>
</dbReference>
<evidence type="ECO:0000256" key="6">
    <source>
        <dbReference type="ARBA" id="ARBA00023002"/>
    </source>
</evidence>
<dbReference type="Pfam" id="PF01575">
    <property type="entry name" value="MaoC_dehydratas"/>
    <property type="match status" value="1"/>
</dbReference>
<dbReference type="GeneID" id="70250434"/>
<dbReference type="AlphaFoldDB" id="A0AAD4KU19"/>
<keyword evidence="4" id="KW-0276">Fatty acid metabolism</keyword>
<dbReference type="GO" id="GO:0005777">
    <property type="term" value="C:peroxisome"/>
    <property type="evidence" value="ECO:0007669"/>
    <property type="project" value="UniProtKB-SubCell"/>
</dbReference>
<dbReference type="PROSITE" id="PS00061">
    <property type="entry name" value="ADH_SHORT"/>
    <property type="match status" value="1"/>
</dbReference>
<evidence type="ECO:0000256" key="2">
    <source>
        <dbReference type="ARBA" id="ARBA00005005"/>
    </source>
</evidence>
<dbReference type="InterPro" id="IPR002539">
    <property type="entry name" value="MaoC-like_dom"/>
</dbReference>
<comment type="similarity">
    <text evidence="3">Belongs to the short-chain dehydrogenases/reductases (SDR) family.</text>
</comment>
<reference evidence="12" key="1">
    <citation type="submission" date="2021-12" db="EMBL/GenBank/DDBJ databases">
        <title>Convergent genome expansion in fungi linked to evolution of root-endophyte symbiosis.</title>
        <authorList>
            <consortium name="DOE Joint Genome Institute"/>
            <person name="Ke Y.-H."/>
            <person name="Bonito G."/>
            <person name="Liao H.-L."/>
            <person name="Looney B."/>
            <person name="Rojas-Flechas A."/>
            <person name="Nash J."/>
            <person name="Hameed K."/>
            <person name="Schadt C."/>
            <person name="Martin F."/>
            <person name="Crous P.W."/>
            <person name="Miettinen O."/>
            <person name="Magnuson J.K."/>
            <person name="Labbe J."/>
            <person name="Jacobson D."/>
            <person name="Doktycz M.J."/>
            <person name="Veneault-Fourrey C."/>
            <person name="Kuo A."/>
            <person name="Mondo S."/>
            <person name="Calhoun S."/>
            <person name="Riley R."/>
            <person name="Ohm R."/>
            <person name="LaButti K."/>
            <person name="Andreopoulos B."/>
            <person name="Pangilinan J."/>
            <person name="Nolan M."/>
            <person name="Tritt A."/>
            <person name="Clum A."/>
            <person name="Lipzen A."/>
            <person name="Daum C."/>
            <person name="Barry K."/>
            <person name="Grigoriev I.V."/>
            <person name="Vilgalys R."/>
        </authorList>
    </citation>
    <scope>NUCLEOTIDE SEQUENCE</scope>
    <source>
        <strain evidence="12">PMI_201</strain>
    </source>
</reference>
<dbReference type="InterPro" id="IPR029069">
    <property type="entry name" value="HotDog_dom_sf"/>
</dbReference>
<dbReference type="SUPFAM" id="SSF54637">
    <property type="entry name" value="Thioesterase/thiol ester dehydrase-isomerase"/>
    <property type="match status" value="2"/>
</dbReference>
<dbReference type="PRINTS" id="PR00081">
    <property type="entry name" value="GDHRDH"/>
</dbReference>
<comment type="subcellular location">
    <subcellularLocation>
        <location evidence="1">Peroxisome</location>
    </subcellularLocation>
</comment>
<dbReference type="GO" id="GO:0016491">
    <property type="term" value="F:oxidoreductase activity"/>
    <property type="evidence" value="ECO:0007669"/>
    <property type="project" value="UniProtKB-KW"/>
</dbReference>
<feature type="domain" description="Ketoreductase" evidence="11">
    <location>
        <begin position="288"/>
        <end position="479"/>
    </location>
</feature>
<dbReference type="Gene3D" id="3.40.50.720">
    <property type="entry name" value="NAD(P)-binding Rossmann-like Domain"/>
    <property type="match status" value="2"/>
</dbReference>
<comment type="caution">
    <text evidence="12">The sequence shown here is derived from an EMBL/GenBank/DDBJ whole genome shotgun (WGS) entry which is preliminary data.</text>
</comment>
<dbReference type="InterPro" id="IPR057326">
    <property type="entry name" value="KR_dom"/>
</dbReference>
<dbReference type="InterPro" id="IPR051687">
    <property type="entry name" value="Peroxisomal_Beta-Oxidation"/>
</dbReference>
<proteinExistence type="inferred from homology"/>
<evidence type="ECO:0000256" key="3">
    <source>
        <dbReference type="ARBA" id="ARBA00006484"/>
    </source>
</evidence>
<dbReference type="PRINTS" id="PR00080">
    <property type="entry name" value="SDRFAMILY"/>
</dbReference>
<dbReference type="InterPro" id="IPR020904">
    <property type="entry name" value="Sc_DH/Rdtase_CS"/>
</dbReference>
<keyword evidence="5" id="KW-0521">NADP</keyword>
<dbReference type="InterPro" id="IPR036291">
    <property type="entry name" value="NAD(P)-bd_dom_sf"/>
</dbReference>
<dbReference type="RefSeq" id="XP_046074578.1">
    <property type="nucleotide sequence ID" value="XM_046220147.1"/>
</dbReference>
<keyword evidence="9" id="KW-0456">Lyase</keyword>
<evidence type="ECO:0000256" key="4">
    <source>
        <dbReference type="ARBA" id="ARBA00022832"/>
    </source>
</evidence>
<feature type="compositionally biased region" description="Basic and acidic residues" evidence="10">
    <location>
        <begin position="733"/>
        <end position="750"/>
    </location>
</feature>
<dbReference type="SMART" id="SM00822">
    <property type="entry name" value="PKS_KR"/>
    <property type="match status" value="1"/>
</dbReference>
<accession>A0AAD4KU19</accession>
<evidence type="ECO:0000256" key="7">
    <source>
        <dbReference type="ARBA" id="ARBA00023098"/>
    </source>
</evidence>
<dbReference type="Pfam" id="PF00106">
    <property type="entry name" value="adh_short"/>
    <property type="match status" value="2"/>
</dbReference>
<dbReference type="GO" id="GO:0006631">
    <property type="term" value="P:fatty acid metabolic process"/>
    <property type="evidence" value="ECO:0007669"/>
    <property type="project" value="UniProtKB-KW"/>
</dbReference>
<dbReference type="Gene3D" id="3.10.129.10">
    <property type="entry name" value="Hotdog Thioesterase"/>
    <property type="match status" value="2"/>
</dbReference>
<dbReference type="PANTHER" id="PTHR45024">
    <property type="entry name" value="DEHYDROGENASES, SHORT CHAIN"/>
    <property type="match status" value="1"/>
</dbReference>
<dbReference type="InterPro" id="IPR054357">
    <property type="entry name" value="MFE-2_N"/>
</dbReference>
<dbReference type="FunFam" id="3.40.50.720:FF:000084">
    <property type="entry name" value="Short-chain dehydrogenase reductase"/>
    <property type="match status" value="1"/>
</dbReference>
<dbReference type="GO" id="GO:0004300">
    <property type="term" value="F:enoyl-CoA hydratase activity"/>
    <property type="evidence" value="ECO:0007669"/>
    <property type="project" value="UniProtKB-ARBA"/>
</dbReference>
<evidence type="ECO:0000256" key="8">
    <source>
        <dbReference type="ARBA" id="ARBA00023140"/>
    </source>
</evidence>
<evidence type="ECO:0000256" key="10">
    <source>
        <dbReference type="SAM" id="MobiDB-lite"/>
    </source>
</evidence>
<gene>
    <name evidence="12" type="ORF">BGW36DRAFT_425676</name>
</gene>